<accession>A0A1G9KM04</accession>
<dbReference type="OrthoDB" id="3823543at2"/>
<organism evidence="3 5">
    <name type="scientific">Paenibacillus jilunlii</name>
    <dbReference type="NCBI Taxonomy" id="682956"/>
    <lineage>
        <taxon>Bacteria</taxon>
        <taxon>Bacillati</taxon>
        <taxon>Bacillota</taxon>
        <taxon>Bacilli</taxon>
        <taxon>Bacillales</taxon>
        <taxon>Paenibacillaceae</taxon>
        <taxon>Paenibacillus</taxon>
    </lineage>
</organism>
<evidence type="ECO:0000256" key="1">
    <source>
        <dbReference type="SAM" id="Phobius"/>
    </source>
</evidence>
<protein>
    <submittedName>
        <fullName evidence="3">Uncharacterized protein</fullName>
    </submittedName>
</protein>
<reference evidence="2 4" key="1">
    <citation type="submission" date="2015-08" db="EMBL/GenBank/DDBJ databases">
        <title>Genome of Paenibacillus jilunlii.</title>
        <authorList>
            <person name="Sant'Anna F.H."/>
            <person name="Ambrosini A."/>
            <person name="Souza R."/>
            <person name="Bach E."/>
            <person name="Fernandes G."/>
            <person name="Balsanelli E."/>
            <person name="Baura V.A."/>
            <person name="Pedrosa F.O."/>
            <person name="Souza E.M."/>
            <person name="Passaglia L."/>
        </authorList>
    </citation>
    <scope>NUCLEOTIDE SEQUENCE [LARGE SCALE GENOMIC DNA]</scope>
    <source>
        <strain evidence="2 4">DSM 23019</strain>
    </source>
</reference>
<evidence type="ECO:0000313" key="2">
    <source>
        <dbReference type="EMBL" id="KWX69888.1"/>
    </source>
</evidence>
<dbReference type="RefSeq" id="WP_062528285.1">
    <property type="nucleotide sequence ID" value="NZ_CP048429.1"/>
</dbReference>
<evidence type="ECO:0000313" key="4">
    <source>
        <dbReference type="Proteomes" id="UP000070252"/>
    </source>
</evidence>
<feature type="transmembrane region" description="Helical" evidence="1">
    <location>
        <begin position="421"/>
        <end position="443"/>
    </location>
</feature>
<keyword evidence="1" id="KW-0812">Transmembrane</keyword>
<name>A0A1G9KM04_9BACL</name>
<gene>
    <name evidence="2" type="ORF">AML91_29430</name>
    <name evidence="3" type="ORF">SAMN05216191_103319</name>
</gene>
<proteinExistence type="predicted"/>
<reference evidence="3 5" key="2">
    <citation type="submission" date="2016-10" db="EMBL/GenBank/DDBJ databases">
        <authorList>
            <person name="de Groot N.N."/>
        </authorList>
    </citation>
    <scope>NUCLEOTIDE SEQUENCE [LARGE SCALE GENOMIC DNA]</scope>
    <source>
        <strain evidence="3 5">CGMCC 1.10239</strain>
    </source>
</reference>
<dbReference type="Proteomes" id="UP000070252">
    <property type="component" value="Unassembled WGS sequence"/>
</dbReference>
<evidence type="ECO:0000313" key="3">
    <source>
        <dbReference type="EMBL" id="SDL50709.1"/>
    </source>
</evidence>
<feature type="transmembrane region" description="Helical" evidence="1">
    <location>
        <begin position="7"/>
        <end position="26"/>
    </location>
</feature>
<keyword evidence="1" id="KW-1133">Transmembrane helix</keyword>
<keyword evidence="1" id="KW-0472">Membrane</keyword>
<dbReference type="EMBL" id="LIPY01000124">
    <property type="protein sequence ID" value="KWX69888.1"/>
    <property type="molecule type" value="Genomic_DNA"/>
</dbReference>
<dbReference type="AlphaFoldDB" id="A0A1G9KM04"/>
<keyword evidence="4" id="KW-1185">Reference proteome</keyword>
<dbReference type="Proteomes" id="UP000182783">
    <property type="component" value="Unassembled WGS sequence"/>
</dbReference>
<evidence type="ECO:0000313" key="5">
    <source>
        <dbReference type="Proteomes" id="UP000182783"/>
    </source>
</evidence>
<dbReference type="EMBL" id="FNGM01000003">
    <property type="protein sequence ID" value="SDL50709.1"/>
    <property type="molecule type" value="Genomic_DNA"/>
</dbReference>
<sequence length="757" mass="85245">MKKKRALSLANLVFLIPVILLSFFMWNDYKRYIENIDDYFPSLERTYMLDGGKKLIGFSNEDRFGEQYDVYLFDTGTETIIKKTAIRTNFQAGLGPAAYQQDGIIIPTYDNTLGLQLNYFHSTGGVEELAQGTMHIPSAWSSSVYSWRGRLIVAGESPGSEWYVAQVKDGKLDKVNLGEKGLLPARPVRVDEVHGSFKNDQAVPMFSVSLKDDRTALVSGILDKKGDLSVLLEKKDEGTFAAQDRAGAHFAKVFGFNNAKLVRENGNYPEEATFYNANEKQWGTAVPTPKPVYQARIFLLNDEELLIAGSTAEDELNGTVIGYVFNEKSGKFQDATFLLEQLPYENLENSETEFHKQLGSDILYYRGGDLAAGYVDMGIQKAKVFSNDQVKGWIVTEDETKVSLQSFWNYAKQGGAIIINWAVWVFISIASFLGLAIAPRMLVRSRMKKLRAGQHIQARIIDMQESGLYVNEQPQVRFIVQFEDEGRRKEVEIKQVISYLNPIQIGDTVTISYNRKKHKAVFITEEDLKHAAQESKPVLIDAVLTRIERYGKVNRGQALQLHFTAEGRDYPVPVVQPFGFEYRTGERANLILIQGMARIFRYGNVGRVKTSDQLSLQGEIIHMQKMPIIIENKQLMLLEVMISRGADRIRKANSLFVPENLSVNVGTVIPVAMEIDDVQKETRLLQGKQGAAKVLSVHFEGTKGERPLANITAEKDGVIYHIKQTIEPVYGVEVGDELWIAYDEGTQEAMIINYSSK</sequence>